<evidence type="ECO:0000256" key="1">
    <source>
        <dbReference type="ARBA" id="ARBA00022574"/>
    </source>
</evidence>
<dbReference type="InterPro" id="IPR036322">
    <property type="entry name" value="WD40_repeat_dom_sf"/>
</dbReference>
<keyword evidence="2" id="KW-0677">Repeat</keyword>
<organism evidence="5 6">
    <name type="scientific">Rubus argutus</name>
    <name type="common">Southern blackberry</name>
    <dbReference type="NCBI Taxonomy" id="59490"/>
    <lineage>
        <taxon>Eukaryota</taxon>
        <taxon>Viridiplantae</taxon>
        <taxon>Streptophyta</taxon>
        <taxon>Embryophyta</taxon>
        <taxon>Tracheophyta</taxon>
        <taxon>Spermatophyta</taxon>
        <taxon>Magnoliopsida</taxon>
        <taxon>eudicotyledons</taxon>
        <taxon>Gunneridae</taxon>
        <taxon>Pentapetalae</taxon>
        <taxon>rosids</taxon>
        <taxon>fabids</taxon>
        <taxon>Rosales</taxon>
        <taxon>Rosaceae</taxon>
        <taxon>Rosoideae</taxon>
        <taxon>Rosoideae incertae sedis</taxon>
        <taxon>Rubus</taxon>
    </lineage>
</organism>
<evidence type="ECO:0000256" key="3">
    <source>
        <dbReference type="PROSITE-ProRule" id="PRU00221"/>
    </source>
</evidence>
<dbReference type="InterPro" id="IPR019775">
    <property type="entry name" value="WD40_repeat_CS"/>
</dbReference>
<reference evidence="5 6" key="1">
    <citation type="journal article" date="2023" name="G3 (Bethesda)">
        <title>A chromosome-length genome assembly and annotation of blackberry (Rubus argutus, cv. 'Hillquist').</title>
        <authorList>
            <person name="Bruna T."/>
            <person name="Aryal R."/>
            <person name="Dudchenko O."/>
            <person name="Sargent D.J."/>
            <person name="Mead D."/>
            <person name="Buti M."/>
            <person name="Cavallini A."/>
            <person name="Hytonen T."/>
            <person name="Andres J."/>
            <person name="Pham M."/>
            <person name="Weisz D."/>
            <person name="Mascagni F."/>
            <person name="Usai G."/>
            <person name="Natali L."/>
            <person name="Bassil N."/>
            <person name="Fernandez G.E."/>
            <person name="Lomsadze A."/>
            <person name="Armour M."/>
            <person name="Olukolu B."/>
            <person name="Poorten T."/>
            <person name="Britton C."/>
            <person name="Davik J."/>
            <person name="Ashrafi H."/>
            <person name="Aiden E.L."/>
            <person name="Borodovsky M."/>
            <person name="Worthington M."/>
        </authorList>
    </citation>
    <scope>NUCLEOTIDE SEQUENCE [LARGE SCALE GENOMIC DNA]</scope>
    <source>
        <strain evidence="5">PI 553951</strain>
    </source>
</reference>
<dbReference type="GO" id="GO:0006364">
    <property type="term" value="P:rRNA processing"/>
    <property type="evidence" value="ECO:0007669"/>
    <property type="project" value="TreeGrafter"/>
</dbReference>
<dbReference type="PANTHER" id="PTHR18763:SF4">
    <property type="entry name" value="PROTEIN ROOT INITIATION DEFECTIVE 3-LIKE"/>
    <property type="match status" value="1"/>
</dbReference>
<evidence type="ECO:0000256" key="4">
    <source>
        <dbReference type="SAM" id="MobiDB-lite"/>
    </source>
</evidence>
<dbReference type="SMART" id="SM00320">
    <property type="entry name" value="WD40"/>
    <property type="match status" value="6"/>
</dbReference>
<gene>
    <name evidence="5" type="ORF">M0R45_023889</name>
</gene>
<dbReference type="Proteomes" id="UP001457282">
    <property type="component" value="Unassembled WGS sequence"/>
</dbReference>
<comment type="caution">
    <text evidence="5">The sequence shown here is derived from an EMBL/GenBank/DDBJ whole genome shotgun (WGS) entry which is preliminary data.</text>
</comment>
<dbReference type="Pfam" id="PF00400">
    <property type="entry name" value="WD40"/>
    <property type="match status" value="3"/>
</dbReference>
<feature type="repeat" description="WD" evidence="3">
    <location>
        <begin position="123"/>
        <end position="156"/>
    </location>
</feature>
<keyword evidence="1 3" id="KW-0853">WD repeat</keyword>
<proteinExistence type="predicted"/>
<protein>
    <submittedName>
        <fullName evidence="5">Uncharacterized protein</fullName>
    </submittedName>
</protein>
<dbReference type="InterPro" id="IPR020472">
    <property type="entry name" value="WD40_PAC1"/>
</dbReference>
<evidence type="ECO:0000256" key="2">
    <source>
        <dbReference type="ARBA" id="ARBA00022737"/>
    </source>
</evidence>
<dbReference type="AlphaFoldDB" id="A0AAW1WRI0"/>
<dbReference type="GO" id="GO:0005656">
    <property type="term" value="C:nuclear pre-replicative complex"/>
    <property type="evidence" value="ECO:0007669"/>
    <property type="project" value="TreeGrafter"/>
</dbReference>
<dbReference type="InterPro" id="IPR001680">
    <property type="entry name" value="WD40_rpt"/>
</dbReference>
<keyword evidence="6" id="KW-1185">Reference proteome</keyword>
<accession>A0AAW1WRI0</accession>
<evidence type="ECO:0000313" key="6">
    <source>
        <dbReference type="Proteomes" id="UP001457282"/>
    </source>
</evidence>
<sequence>MSNGGEAVVVCSDKSMGTGITIWDLDTGDRLLHIPSCASPPHGLLCLKNQFIVASQIHKHGSVGGGAISMWALNKPQQPLWSYPLEAIGSLACTKDGVYLAGGAPSGNAYLWEVTNGKLLKTWRAHRKSLNCMLFSDDGSLLISGSDDGMICVWSLVSLLDMEDYESFPSLLHYSADHKSSITGLLTTSGSSTLVLVSSSLDGSCKVWDFGMGKLIQTQVYSVAITAVVLNPTEQLFFSGGIDGRIFVNKLEIGLVDDDPVFAAEDQGVVLKGHNGSITALSFCQSGLISASEDFTICIWDVNSWAIIRRFDHQKGAVTNLAVIPRSSLLSGSNHRRGFGVSLLDKYPLPANSSRGNITLALPCQFLKENQTSINFQTTDSYQKIYDIEKEHTPASMEMKLEQSLEQRAWATKMAKHVMDMNRHMQSRLLDLMQSGFLWSRSTEMDSPSTKKRKTLTFKSPPLEEEEKQP</sequence>
<dbReference type="InterPro" id="IPR045227">
    <property type="entry name" value="WDR18/Ipi3/RID3"/>
</dbReference>
<dbReference type="SUPFAM" id="SSF50978">
    <property type="entry name" value="WD40 repeat-like"/>
    <property type="match status" value="1"/>
</dbReference>
<evidence type="ECO:0000313" key="5">
    <source>
        <dbReference type="EMBL" id="KAK9926674.1"/>
    </source>
</evidence>
<dbReference type="GO" id="GO:0006261">
    <property type="term" value="P:DNA-templated DNA replication"/>
    <property type="evidence" value="ECO:0007669"/>
    <property type="project" value="TreeGrafter"/>
</dbReference>
<dbReference type="PROSITE" id="PS50082">
    <property type="entry name" value="WD_REPEATS_2"/>
    <property type="match status" value="3"/>
</dbReference>
<feature type="repeat" description="WD" evidence="3">
    <location>
        <begin position="271"/>
        <end position="310"/>
    </location>
</feature>
<dbReference type="GO" id="GO:0120330">
    <property type="term" value="C:rixosome complex"/>
    <property type="evidence" value="ECO:0007669"/>
    <property type="project" value="TreeGrafter"/>
</dbReference>
<dbReference type="PROSITE" id="PS00678">
    <property type="entry name" value="WD_REPEATS_1"/>
    <property type="match status" value="1"/>
</dbReference>
<dbReference type="Gene3D" id="2.130.10.10">
    <property type="entry name" value="YVTN repeat-like/Quinoprotein amine dehydrogenase"/>
    <property type="match status" value="2"/>
</dbReference>
<dbReference type="PROSITE" id="PS50294">
    <property type="entry name" value="WD_REPEATS_REGION"/>
    <property type="match status" value="2"/>
</dbReference>
<feature type="repeat" description="WD" evidence="3">
    <location>
        <begin position="175"/>
        <end position="218"/>
    </location>
</feature>
<dbReference type="PANTHER" id="PTHR18763">
    <property type="entry name" value="WD-REPEAT PROTEIN 18"/>
    <property type="match status" value="1"/>
</dbReference>
<dbReference type="PRINTS" id="PR00320">
    <property type="entry name" value="GPROTEINBRPT"/>
</dbReference>
<name>A0AAW1WRI0_RUBAR</name>
<dbReference type="InterPro" id="IPR015943">
    <property type="entry name" value="WD40/YVTN_repeat-like_dom_sf"/>
</dbReference>
<feature type="region of interest" description="Disordered" evidence="4">
    <location>
        <begin position="442"/>
        <end position="470"/>
    </location>
</feature>
<dbReference type="EMBL" id="JBEDUW010000005">
    <property type="protein sequence ID" value="KAK9926674.1"/>
    <property type="molecule type" value="Genomic_DNA"/>
</dbReference>